<dbReference type="Gene3D" id="3.40.50.1820">
    <property type="entry name" value="alpha/beta hydrolase"/>
    <property type="match status" value="1"/>
</dbReference>
<gene>
    <name evidence="2" type="ORF">THIOM_004558</name>
</gene>
<dbReference type="InterPro" id="IPR000639">
    <property type="entry name" value="Epox_hydrolase-like"/>
</dbReference>
<dbReference type="PRINTS" id="PR00412">
    <property type="entry name" value="EPOXHYDRLASE"/>
</dbReference>
<dbReference type="PROSITE" id="PS51257">
    <property type="entry name" value="PROKAR_LIPOPROTEIN"/>
    <property type="match status" value="1"/>
</dbReference>
<evidence type="ECO:0000259" key="1">
    <source>
        <dbReference type="Pfam" id="PF00561"/>
    </source>
</evidence>
<feature type="domain" description="AB hydrolase-1" evidence="1">
    <location>
        <begin position="55"/>
        <end position="292"/>
    </location>
</feature>
<dbReference type="AlphaFoldDB" id="A0A176RVN6"/>
<accession>A0A176RVN6</accession>
<dbReference type="GO" id="GO:0016787">
    <property type="term" value="F:hydrolase activity"/>
    <property type="evidence" value="ECO:0007669"/>
    <property type="project" value="UniProtKB-KW"/>
</dbReference>
<dbReference type="PRINTS" id="PR00111">
    <property type="entry name" value="ABHYDROLASE"/>
</dbReference>
<reference evidence="2 3" key="1">
    <citation type="submission" date="2016-05" db="EMBL/GenBank/DDBJ databases">
        <title>Single-cell genome of chain-forming Candidatus Thiomargarita nelsonii and comparison to other large sulfur-oxidizing bacteria.</title>
        <authorList>
            <person name="Winkel M."/>
            <person name="Salman V."/>
            <person name="Woyke T."/>
            <person name="Schulz-Vogt H."/>
            <person name="Richter M."/>
            <person name="Flood B."/>
            <person name="Bailey J."/>
            <person name="Amann R."/>
            <person name="Mussmann M."/>
        </authorList>
    </citation>
    <scope>NUCLEOTIDE SEQUENCE [LARGE SCALE GENOMIC DNA]</scope>
    <source>
        <strain evidence="2 3">THI036</strain>
    </source>
</reference>
<keyword evidence="3" id="KW-1185">Reference proteome</keyword>
<dbReference type="EMBL" id="LUTY01002665">
    <property type="protein sequence ID" value="OAD19786.1"/>
    <property type="molecule type" value="Genomic_DNA"/>
</dbReference>
<evidence type="ECO:0000313" key="3">
    <source>
        <dbReference type="Proteomes" id="UP000076962"/>
    </source>
</evidence>
<keyword evidence="2" id="KW-0378">Hydrolase</keyword>
<dbReference type="InterPro" id="IPR029058">
    <property type="entry name" value="AB_hydrolase_fold"/>
</dbReference>
<evidence type="ECO:0000313" key="2">
    <source>
        <dbReference type="EMBL" id="OAD19786.1"/>
    </source>
</evidence>
<dbReference type="InterPro" id="IPR000073">
    <property type="entry name" value="AB_hydrolase_1"/>
</dbReference>
<dbReference type="PANTHER" id="PTHR46438:SF11">
    <property type="entry name" value="LIPASE-RELATED"/>
    <property type="match status" value="1"/>
</dbReference>
<dbReference type="Proteomes" id="UP000076962">
    <property type="component" value="Unassembled WGS sequence"/>
</dbReference>
<organism evidence="2 3">
    <name type="scientific">Candidatus Thiomargarita nelsonii</name>
    <dbReference type="NCBI Taxonomy" id="1003181"/>
    <lineage>
        <taxon>Bacteria</taxon>
        <taxon>Pseudomonadati</taxon>
        <taxon>Pseudomonadota</taxon>
        <taxon>Gammaproteobacteria</taxon>
        <taxon>Thiotrichales</taxon>
        <taxon>Thiotrichaceae</taxon>
        <taxon>Thiomargarita</taxon>
    </lineage>
</organism>
<sequence>MNSETRVRTMINIKFTHFLFWIGVLFTVFSCSSITPLPTQETVKIYYEEKGEGEPILLIHGFGASTYSWRHLISKLSSTYKVIAIDLKGFGKSEKPLDERYSIHDQARIVVDFIEKKDLKNLTIIGHSYGGGVTLATTLRMQERFPNRLKRIVLIDSIAYEQKLPLFVNILRAPLLGQLGTTVLPPEVQTRSILKLAYFDDDKILDEAVSVYAEPLRKADGRYALLKTAEQIIPENIKSFSKRYKSILLPSLLIWGREDEIVPISIGERLSQAIPNSRFRVLENCGHIPHEEMPEETIRIIMEFLTR</sequence>
<dbReference type="PANTHER" id="PTHR46438">
    <property type="entry name" value="ALPHA/BETA-HYDROLASES SUPERFAMILY PROTEIN"/>
    <property type="match status" value="1"/>
</dbReference>
<proteinExistence type="predicted"/>
<dbReference type="Pfam" id="PF00561">
    <property type="entry name" value="Abhydrolase_1"/>
    <property type="match status" value="1"/>
</dbReference>
<comment type="caution">
    <text evidence="2">The sequence shown here is derived from an EMBL/GenBank/DDBJ whole genome shotgun (WGS) entry which is preliminary data.</text>
</comment>
<protein>
    <submittedName>
        <fullName evidence="2">Hydrolase, alpha/beta fold family</fullName>
    </submittedName>
</protein>
<name>A0A176RVN6_9GAMM</name>
<dbReference type="SUPFAM" id="SSF53474">
    <property type="entry name" value="alpha/beta-Hydrolases"/>
    <property type="match status" value="1"/>
</dbReference>